<feature type="domain" description="Retrotransposon gag" evidence="3">
    <location>
        <begin position="206"/>
        <end position="247"/>
    </location>
</feature>
<feature type="region of interest" description="Disordered" evidence="2">
    <location>
        <begin position="78"/>
        <end position="116"/>
    </location>
</feature>
<dbReference type="PANTHER" id="PTHR33223">
    <property type="entry name" value="CCHC-TYPE DOMAIN-CONTAINING PROTEIN"/>
    <property type="match status" value="1"/>
</dbReference>
<dbReference type="AlphaFoldDB" id="A0A371F6F6"/>
<dbReference type="EMBL" id="QJKJ01010373">
    <property type="protein sequence ID" value="RDX73876.1"/>
    <property type="molecule type" value="Genomic_DNA"/>
</dbReference>
<evidence type="ECO:0000256" key="2">
    <source>
        <dbReference type="SAM" id="MobiDB-lite"/>
    </source>
</evidence>
<dbReference type="InterPro" id="IPR005162">
    <property type="entry name" value="Retrotrans_gag_dom"/>
</dbReference>
<feature type="coiled-coil region" evidence="1">
    <location>
        <begin position="25"/>
        <end position="52"/>
    </location>
</feature>
<evidence type="ECO:0000256" key="1">
    <source>
        <dbReference type="SAM" id="Coils"/>
    </source>
</evidence>
<evidence type="ECO:0000259" key="3">
    <source>
        <dbReference type="Pfam" id="PF03732"/>
    </source>
</evidence>
<proteinExistence type="predicted"/>
<reference evidence="4" key="1">
    <citation type="submission" date="2018-05" db="EMBL/GenBank/DDBJ databases">
        <title>Draft genome of Mucuna pruriens seed.</title>
        <authorList>
            <person name="Nnadi N.E."/>
            <person name="Vos R."/>
            <person name="Hasami M.H."/>
            <person name="Devisetty U.K."/>
            <person name="Aguiy J.C."/>
        </authorList>
    </citation>
    <scope>NUCLEOTIDE SEQUENCE [LARGE SCALE GENOMIC DNA]</scope>
    <source>
        <strain evidence="4">JCA_2017</strain>
    </source>
</reference>
<protein>
    <recommendedName>
        <fullName evidence="3">Retrotransposon gag domain-containing protein</fullName>
    </recommendedName>
</protein>
<keyword evidence="5" id="KW-1185">Reference proteome</keyword>
<dbReference type="Pfam" id="PF03732">
    <property type="entry name" value="Retrotrans_gag"/>
    <property type="match status" value="1"/>
</dbReference>
<gene>
    <name evidence="4" type="ORF">CR513_46447</name>
</gene>
<feature type="non-terminal residue" evidence="4">
    <location>
        <position position="1"/>
    </location>
</feature>
<name>A0A371F6F6_MUCPR</name>
<evidence type="ECO:0000313" key="4">
    <source>
        <dbReference type="EMBL" id="RDX73876.1"/>
    </source>
</evidence>
<accession>A0A371F6F6</accession>
<dbReference type="PANTHER" id="PTHR33223:SF8">
    <property type="entry name" value="OS04G0172440 PROTEIN"/>
    <property type="match status" value="1"/>
</dbReference>
<sequence length="253" mass="28904">MPCALDTKKAKQSMHQHKYTTRLKSKVMENKVEALEQQNQDLRGEVGQLQEQMVQMFQILTQTNVTVKALVNTNDVGYTQNGYARNAKDPPYGMSSGAGLNPKKDSRTQHQTSGNPPPFVVLKQASHIEEKWQSLEKRLHAIEGGDKYELEAVNLFLVANVGLPANFNTLEFDKYKGSSCLSVHLAMYCRKMAAYIYDDKVLIHYFQDSLIGAALSWYVALERGRVKTWRDLTEAFLKQYKYNEDMAPDRSWL</sequence>
<evidence type="ECO:0000313" key="5">
    <source>
        <dbReference type="Proteomes" id="UP000257109"/>
    </source>
</evidence>
<keyword evidence="1" id="KW-0175">Coiled coil</keyword>
<dbReference type="Proteomes" id="UP000257109">
    <property type="component" value="Unassembled WGS sequence"/>
</dbReference>
<comment type="caution">
    <text evidence="4">The sequence shown here is derived from an EMBL/GenBank/DDBJ whole genome shotgun (WGS) entry which is preliminary data.</text>
</comment>
<organism evidence="4 5">
    <name type="scientific">Mucuna pruriens</name>
    <name type="common">Velvet bean</name>
    <name type="synonym">Dolichos pruriens</name>
    <dbReference type="NCBI Taxonomy" id="157652"/>
    <lineage>
        <taxon>Eukaryota</taxon>
        <taxon>Viridiplantae</taxon>
        <taxon>Streptophyta</taxon>
        <taxon>Embryophyta</taxon>
        <taxon>Tracheophyta</taxon>
        <taxon>Spermatophyta</taxon>
        <taxon>Magnoliopsida</taxon>
        <taxon>eudicotyledons</taxon>
        <taxon>Gunneridae</taxon>
        <taxon>Pentapetalae</taxon>
        <taxon>rosids</taxon>
        <taxon>fabids</taxon>
        <taxon>Fabales</taxon>
        <taxon>Fabaceae</taxon>
        <taxon>Papilionoideae</taxon>
        <taxon>50 kb inversion clade</taxon>
        <taxon>NPAAA clade</taxon>
        <taxon>indigoferoid/millettioid clade</taxon>
        <taxon>Phaseoleae</taxon>
        <taxon>Mucuna</taxon>
    </lineage>
</organism>